<accession>A0A382F0G5</accession>
<reference evidence="1" key="1">
    <citation type="submission" date="2018-05" db="EMBL/GenBank/DDBJ databases">
        <authorList>
            <person name="Lanie J.A."/>
            <person name="Ng W.-L."/>
            <person name="Kazmierczak K.M."/>
            <person name="Andrzejewski T.M."/>
            <person name="Davidsen T.M."/>
            <person name="Wayne K.J."/>
            <person name="Tettelin H."/>
            <person name="Glass J.I."/>
            <person name="Rusch D."/>
            <person name="Podicherti R."/>
            <person name="Tsui H.-C.T."/>
            <person name="Winkler M.E."/>
        </authorList>
    </citation>
    <scope>NUCLEOTIDE SEQUENCE</scope>
</reference>
<dbReference type="EMBL" id="UINC01047206">
    <property type="protein sequence ID" value="SVB56175.1"/>
    <property type="molecule type" value="Genomic_DNA"/>
</dbReference>
<proteinExistence type="predicted"/>
<gene>
    <name evidence="1" type="ORF">METZ01_LOCUS209029</name>
</gene>
<dbReference type="AlphaFoldDB" id="A0A382F0G5"/>
<organism evidence="1">
    <name type="scientific">marine metagenome</name>
    <dbReference type="NCBI Taxonomy" id="408172"/>
    <lineage>
        <taxon>unclassified sequences</taxon>
        <taxon>metagenomes</taxon>
        <taxon>ecological metagenomes</taxon>
    </lineage>
</organism>
<protein>
    <submittedName>
        <fullName evidence="1">Uncharacterized protein</fullName>
    </submittedName>
</protein>
<evidence type="ECO:0000313" key="1">
    <source>
        <dbReference type="EMBL" id="SVB56175.1"/>
    </source>
</evidence>
<name>A0A382F0G5_9ZZZZ</name>
<sequence>MLRKAYPDNAAVEQLCEAIAIAGQ</sequence>
<feature type="non-terminal residue" evidence="1">
    <location>
        <position position="24"/>
    </location>
</feature>